<sequence>MRAMRVRLVPPVNAAERLASTLDPPVMCLPSSCRSNLHRQPRPRHLHSSSLSKYFANIYYKKICPTCQKPNILPLDRCTFCDTKLTDQHITRGGKEIIHDAMLKRGPAAAASRPGASSATAVGSGRARPAFIDGELDGPDGQLVEYYRSYEVLVVRYPYPTAQFHLCALSKDTMYDIRSLRKNDLKLLRRMVREGYRSLTTAIMQHTKRPISPQLVEQFAVVGCNYPNEFNQVLLHLIFPPIDRYAMFAKPFFYPIRKIVSDIESWGQVQPYRPADVLQQRSHDPVLSKIQECDRAVRRELPGWGSAGTHQRPTDVQGEGRLE</sequence>
<dbReference type="InParanoid" id="A0A0G4GYE4"/>
<dbReference type="VEuPathDB" id="CryptoDB:Vbra_19102"/>
<proteinExistence type="predicted"/>
<evidence type="ECO:0000313" key="2">
    <source>
        <dbReference type="EMBL" id="CEM36156.1"/>
    </source>
</evidence>
<dbReference type="Pfam" id="PF11969">
    <property type="entry name" value="DcpS_C"/>
    <property type="match status" value="1"/>
</dbReference>
<dbReference type="Proteomes" id="UP000041254">
    <property type="component" value="Unassembled WGS sequence"/>
</dbReference>
<dbReference type="InterPro" id="IPR036265">
    <property type="entry name" value="HIT-like_sf"/>
</dbReference>
<evidence type="ECO:0008006" key="4">
    <source>
        <dbReference type="Google" id="ProtNLM"/>
    </source>
</evidence>
<dbReference type="OrthoDB" id="365006at2759"/>
<evidence type="ECO:0000313" key="3">
    <source>
        <dbReference type="Proteomes" id="UP000041254"/>
    </source>
</evidence>
<dbReference type="SUPFAM" id="SSF54197">
    <property type="entry name" value="HIT-like"/>
    <property type="match status" value="1"/>
</dbReference>
<feature type="region of interest" description="Disordered" evidence="1">
    <location>
        <begin position="301"/>
        <end position="323"/>
    </location>
</feature>
<reference evidence="2 3" key="1">
    <citation type="submission" date="2014-11" db="EMBL/GenBank/DDBJ databases">
        <authorList>
            <person name="Zhu J."/>
            <person name="Qi W."/>
            <person name="Song R."/>
        </authorList>
    </citation>
    <scope>NUCLEOTIDE SEQUENCE [LARGE SCALE GENOMIC DNA]</scope>
</reference>
<accession>A0A0G4GYE4</accession>
<dbReference type="AlphaFoldDB" id="A0A0G4GYE4"/>
<name>A0A0G4GYE4_VITBC</name>
<dbReference type="EMBL" id="CDMY01000878">
    <property type="protein sequence ID" value="CEM36156.1"/>
    <property type="molecule type" value="Genomic_DNA"/>
</dbReference>
<gene>
    <name evidence="2" type="ORF">Vbra_19102</name>
</gene>
<dbReference type="Gene3D" id="3.30.428.10">
    <property type="entry name" value="HIT-like"/>
    <property type="match status" value="1"/>
</dbReference>
<dbReference type="PhylomeDB" id="A0A0G4GYE4"/>
<evidence type="ECO:0000256" key="1">
    <source>
        <dbReference type="SAM" id="MobiDB-lite"/>
    </source>
</evidence>
<organism evidence="2 3">
    <name type="scientific">Vitrella brassicaformis (strain CCMP3155)</name>
    <dbReference type="NCBI Taxonomy" id="1169540"/>
    <lineage>
        <taxon>Eukaryota</taxon>
        <taxon>Sar</taxon>
        <taxon>Alveolata</taxon>
        <taxon>Colpodellida</taxon>
        <taxon>Vitrellaceae</taxon>
        <taxon>Vitrella</taxon>
    </lineage>
</organism>
<dbReference type="OMA" id="PSPINHF"/>
<protein>
    <recommendedName>
        <fullName evidence="4">HIT domain-containing protein</fullName>
    </recommendedName>
</protein>
<keyword evidence="3" id="KW-1185">Reference proteome</keyword>